<dbReference type="EMBL" id="BCMY01000004">
    <property type="protein sequence ID" value="GAQ39088.1"/>
    <property type="molecule type" value="Genomic_DNA"/>
</dbReference>
<feature type="domain" description="Fork-head" evidence="6">
    <location>
        <begin position="843"/>
        <end position="935"/>
    </location>
</feature>
<dbReference type="InterPro" id="IPR001766">
    <property type="entry name" value="Fork_head_dom"/>
</dbReference>
<dbReference type="Gene3D" id="1.10.10.10">
    <property type="entry name" value="Winged helix-like DNA-binding domain superfamily/Winged helix DNA-binding domain"/>
    <property type="match status" value="1"/>
</dbReference>
<dbReference type="VEuPathDB" id="FungiDB:M747DRAFT_230710"/>
<feature type="compositionally biased region" description="Basic and acidic residues" evidence="5">
    <location>
        <begin position="29"/>
        <end position="59"/>
    </location>
</feature>
<dbReference type="Pfam" id="PF00250">
    <property type="entry name" value="Forkhead"/>
    <property type="match status" value="1"/>
</dbReference>
<feature type="compositionally biased region" description="Polar residues" evidence="5">
    <location>
        <begin position="656"/>
        <end position="667"/>
    </location>
</feature>
<gene>
    <name evidence="7" type="ORF">ABL_02944</name>
</gene>
<dbReference type="GO" id="GO:0005737">
    <property type="term" value="C:cytoplasm"/>
    <property type="evidence" value="ECO:0007669"/>
    <property type="project" value="TreeGrafter"/>
</dbReference>
<evidence type="ECO:0000256" key="3">
    <source>
        <dbReference type="ARBA" id="ARBA00034534"/>
    </source>
</evidence>
<dbReference type="Pfam" id="PF09732">
    <property type="entry name" value="CactinC_cactus"/>
    <property type="match status" value="1"/>
</dbReference>
<organism evidence="7 8">
    <name type="scientific">Aspergillus niger</name>
    <dbReference type="NCBI Taxonomy" id="5061"/>
    <lineage>
        <taxon>Eukaryota</taxon>
        <taxon>Fungi</taxon>
        <taxon>Dikarya</taxon>
        <taxon>Ascomycota</taxon>
        <taxon>Pezizomycotina</taxon>
        <taxon>Eurotiomycetes</taxon>
        <taxon>Eurotiomycetidae</taxon>
        <taxon>Eurotiales</taxon>
        <taxon>Aspergillaceae</taxon>
        <taxon>Aspergillus</taxon>
        <taxon>Aspergillus subgen. Circumdati</taxon>
    </lineage>
</organism>
<dbReference type="Proteomes" id="UP000068243">
    <property type="component" value="Unassembled WGS sequence"/>
</dbReference>
<dbReference type="VEuPathDB" id="FungiDB:ATCC64974_48490"/>
<proteinExistence type="inferred from homology"/>
<comment type="similarity">
    <text evidence="1">Belongs to the CACTIN family.</text>
</comment>
<evidence type="ECO:0000313" key="8">
    <source>
        <dbReference type="Proteomes" id="UP000068243"/>
    </source>
</evidence>
<evidence type="ECO:0000259" key="6">
    <source>
        <dbReference type="PROSITE" id="PS50039"/>
    </source>
</evidence>
<dbReference type="PaxDb" id="5061-CADANGAP00005898"/>
<accession>A0A100ID62</accession>
<evidence type="ECO:0000256" key="5">
    <source>
        <dbReference type="SAM" id="MobiDB-lite"/>
    </source>
</evidence>
<feature type="region of interest" description="Disordered" evidence="5">
    <location>
        <begin position="656"/>
        <end position="677"/>
    </location>
</feature>
<dbReference type="VEuPathDB" id="FungiDB:An07g07450"/>
<feature type="compositionally biased region" description="Basic and acidic residues" evidence="5">
    <location>
        <begin position="762"/>
        <end position="775"/>
    </location>
</feature>
<comment type="subcellular location">
    <subcellularLocation>
        <location evidence="4">Nucleus</location>
    </subcellularLocation>
</comment>
<protein>
    <recommendedName>
        <fullName evidence="3">Splicing factor Cactin</fullName>
    </recommendedName>
</protein>
<dbReference type="GO" id="GO:0043565">
    <property type="term" value="F:sequence-specific DNA binding"/>
    <property type="evidence" value="ECO:0007669"/>
    <property type="project" value="InterPro"/>
</dbReference>
<dbReference type="InterPro" id="IPR036390">
    <property type="entry name" value="WH_DNA-bd_sf"/>
</dbReference>
<dbReference type="InterPro" id="IPR036388">
    <property type="entry name" value="WH-like_DNA-bd_sf"/>
</dbReference>
<feature type="compositionally biased region" description="Basic and acidic residues" evidence="5">
    <location>
        <begin position="1"/>
        <end position="10"/>
    </location>
</feature>
<evidence type="ECO:0000256" key="4">
    <source>
        <dbReference type="PROSITE-ProRule" id="PRU00089"/>
    </source>
</evidence>
<dbReference type="InterPro" id="IPR018816">
    <property type="entry name" value="Cactin_central"/>
</dbReference>
<dbReference type="OMA" id="QARIYHI"/>
<dbReference type="VEuPathDB" id="FungiDB:An07g07460"/>
<feature type="DNA-binding region" description="Fork-head" evidence="4">
    <location>
        <begin position="843"/>
        <end position="935"/>
    </location>
</feature>
<dbReference type="GO" id="GO:0005681">
    <property type="term" value="C:spliceosomal complex"/>
    <property type="evidence" value="ECO:0007669"/>
    <property type="project" value="TreeGrafter"/>
</dbReference>
<dbReference type="Pfam" id="PF10312">
    <property type="entry name" value="Cactin_mid"/>
    <property type="match status" value="1"/>
</dbReference>
<name>A0A100ID62_ASPNG</name>
<dbReference type="AlphaFoldDB" id="A0A100ID62"/>
<dbReference type="OrthoDB" id="265955at2759"/>
<feature type="region of interest" description="Disordered" evidence="5">
    <location>
        <begin position="718"/>
        <end position="815"/>
    </location>
</feature>
<dbReference type="InterPro" id="IPR030456">
    <property type="entry name" value="TF_fork_head_CS_2"/>
</dbReference>
<evidence type="ECO:0000256" key="2">
    <source>
        <dbReference type="ARBA" id="ARBA00023125"/>
    </source>
</evidence>
<feature type="region of interest" description="Disordered" evidence="5">
    <location>
        <begin position="1"/>
        <end position="61"/>
    </location>
</feature>
<dbReference type="SUPFAM" id="SSF46785">
    <property type="entry name" value="Winged helix' DNA-binding domain"/>
    <property type="match status" value="1"/>
</dbReference>
<dbReference type="PROSITE" id="PS00658">
    <property type="entry name" value="FORK_HEAD_2"/>
    <property type="match status" value="1"/>
</dbReference>
<reference evidence="8" key="1">
    <citation type="journal article" date="2016" name="Genome Announc.">
        <title>Draft genome sequence of Aspergillus niger strain An76.</title>
        <authorList>
            <person name="Gong W."/>
            <person name="Cheng Z."/>
            <person name="Zhang H."/>
            <person name="Liu L."/>
            <person name="Gao P."/>
            <person name="Wang L."/>
        </authorList>
    </citation>
    <scope>NUCLEOTIDE SEQUENCE [LARGE SCALE GENOMIC DNA]</scope>
    <source>
        <strain evidence="8">An76</strain>
    </source>
</reference>
<dbReference type="PROSITE" id="PS50039">
    <property type="entry name" value="FORK_HEAD_3"/>
    <property type="match status" value="1"/>
</dbReference>
<dbReference type="PANTHER" id="PTHR21737">
    <property type="entry name" value="POLYGLUTAMINE BINDING PROTEIN 1/MARVEL MEMBRANE-ASSOCIATING DOMAIN CONTAINING 3"/>
    <property type="match status" value="1"/>
</dbReference>
<feature type="compositionally biased region" description="Low complexity" evidence="5">
    <location>
        <begin position="779"/>
        <end position="790"/>
    </location>
</feature>
<dbReference type="VEuPathDB" id="FungiDB:ASPNIDRAFT2_1184276"/>
<dbReference type="PANTHER" id="PTHR21737:SF4">
    <property type="entry name" value="SPLICING FACTOR CACTIN"/>
    <property type="match status" value="1"/>
</dbReference>
<evidence type="ECO:0000313" key="7">
    <source>
        <dbReference type="EMBL" id="GAQ39088.1"/>
    </source>
</evidence>
<dbReference type="SMART" id="SM00339">
    <property type="entry name" value="FH"/>
    <property type="match status" value="1"/>
</dbReference>
<dbReference type="CDD" id="cd20032">
    <property type="entry name" value="FH_FOXO"/>
    <property type="match status" value="1"/>
</dbReference>
<dbReference type="GO" id="GO:0003700">
    <property type="term" value="F:DNA-binding transcription factor activity"/>
    <property type="evidence" value="ECO:0007669"/>
    <property type="project" value="InterPro"/>
</dbReference>
<feature type="region of interest" description="Disordered" evidence="5">
    <location>
        <begin position="927"/>
        <end position="962"/>
    </location>
</feature>
<dbReference type="InterPro" id="IPR019134">
    <property type="entry name" value="Cactin_C"/>
</dbReference>
<dbReference type="VEuPathDB" id="FungiDB:M747DRAFT_292954"/>
<dbReference type="GO" id="GO:0045292">
    <property type="term" value="P:mRNA cis splicing, via spliceosome"/>
    <property type="evidence" value="ECO:0007669"/>
    <property type="project" value="TreeGrafter"/>
</dbReference>
<dbReference type="VEuPathDB" id="FungiDB:ATCC64974_48500"/>
<keyword evidence="4" id="KW-0539">Nucleus</keyword>
<dbReference type="SMART" id="SM01050">
    <property type="entry name" value="CactinC_cactus"/>
    <property type="match status" value="1"/>
</dbReference>
<evidence type="ECO:0000256" key="1">
    <source>
        <dbReference type="ARBA" id="ARBA00006895"/>
    </source>
</evidence>
<dbReference type="VEuPathDB" id="FungiDB:ASPNIDRAFT2_1164505"/>
<sequence>MSYRMPDRTGSKRSRSRSPSSRHSQKAPRRYDETDRYRDRRDGDERSSQNRPRNMRDQVRLNQLQEDEQVREWVAQEDIFVLKQAKKKAEIRVKEGRAKPIDWLTVTLRVIDPTRNPLDDEIADSELDVVDPDGVFEGLSPDQLLDLEKDIETFLSLEKNSQNRDFWKTMKVICRDRQKTTAPEGRALSSVAADINRLLSPKSYEQLQTLEIQVRKKLDSNEPIDTDYWEELLRSLTVWKARAKLKKVYQAVIDERVRGLRKQQSEEAASVQAKLAPLAPIIQAASDTVDSGEYRGLDPDPLLQIRPEDKVLEIVDEDAFLNQVARDRQKILKMGYVPLRQRQAEKPSVLPINQATTAPIATASTRFSSIPNEDFSQATKALYERELAKGVSENEEIFTGEEAVSTTSQPGWASKHRPRKPRYFNRVQMGYEWNKYNQTHYDHDNPPPKVVQGYKFNIFYPDLIDKTKAPTYRIEREHGRKRGQSFAAAGEEDTCLIRFMAGPPYEDIAFRIVDKEWDYSAKRERGFKSTFDKGILQLHFQFKRIYYRKFHHARDPSSVTVPPTAKANLIGLETLTPSYGIGSHLGQARIYHIDMKPTLSDVADQSFHMRYLVRPELLKRIATSLILCEDDMDRFYPPHGLPSDSIPFGRGLGDFTRQTETPPTSVSDGVRLDPSHHRDPCSAIGNWACSSSASPGEPMLLSPQHHYPWKMALPPSLPAPTSLPERGLPRLLPSHRPETSARPSSLAAAGGSRTRQLKPGLRRLDDSKAPSDWLREPGSMSSCSHESPSSYRTSSGMSRPDACETACPTASLPPPSPAISALAYPSLKLETPDSPDSIDDKPYSKLIEMALKTNPEKKLSLQGIYNWFEQNTAKGRDLSSKGWQNSVRHNLSMNAGFEAVREEPIPGKKAVNYWRLTNEAIKNGVQSTTRYRKQASYRKALGSDPPAPQRQRSGAKGGKATKIKSKFRGRMSEEELPKGRYHPRVRSQPRPTKNVFTHYNTTAGTLTGIAIMSPFQVSGLTPSGTRLSSEPFDLGSVVGCADPAPCPPLFCDMAGPGPDCVALDSGFLGWGAAVHSFPTGLLGGPGISTDLQMGV</sequence>
<keyword evidence="2 4" id="KW-0238">DNA-binding</keyword>
<comment type="caution">
    <text evidence="7">The sequence shown here is derived from an EMBL/GenBank/DDBJ whole genome shotgun (WGS) entry which is preliminary data.</text>
</comment>